<dbReference type="PANTHER" id="PTHR47515">
    <property type="entry name" value="LOW CALCIUM RESPONSE LOCUS PROTEIN T"/>
    <property type="match status" value="1"/>
</dbReference>
<accession>D8PBR8</accession>
<dbReference type="InterPro" id="IPR036397">
    <property type="entry name" value="RNaseH_sf"/>
</dbReference>
<dbReference type="PROSITE" id="PS50994">
    <property type="entry name" value="INTEGRASE"/>
    <property type="match status" value="1"/>
</dbReference>
<feature type="domain" description="Integrase catalytic" evidence="1">
    <location>
        <begin position="1"/>
        <end position="112"/>
    </location>
</feature>
<reference evidence="2 3" key="1">
    <citation type="journal article" date="2010" name="Proc. Natl. Acad. Sci. U.S.A.">
        <title>A Nitrospira metagenome illuminates the physiology and evolution of globally important nitrite-oxidizing bacteria.</title>
        <authorList>
            <person name="Lucker S."/>
            <person name="Wagner M."/>
            <person name="Maixner F."/>
            <person name="Pelletier E."/>
            <person name="Koch H."/>
            <person name="Vacherie B."/>
            <person name="Rattei T."/>
            <person name="Sinninghe Damste J."/>
            <person name="Spieck E."/>
            <person name="Le Paslier D."/>
            <person name="Daims H."/>
        </authorList>
    </citation>
    <scope>NUCLEOTIDE SEQUENCE [LARGE SCALE GENOMIC DNA]</scope>
</reference>
<dbReference type="Gene3D" id="3.30.420.10">
    <property type="entry name" value="Ribonuclease H-like superfamily/Ribonuclease H"/>
    <property type="match status" value="1"/>
</dbReference>
<dbReference type="STRING" id="330214.NIDE0914"/>
<proteinExistence type="predicted"/>
<dbReference type="GO" id="GO:0015074">
    <property type="term" value="P:DNA integration"/>
    <property type="evidence" value="ECO:0007669"/>
    <property type="project" value="InterPro"/>
</dbReference>
<gene>
    <name evidence="2" type="ORF">NIDE0914</name>
</gene>
<evidence type="ECO:0000313" key="2">
    <source>
        <dbReference type="EMBL" id="CBK40677.1"/>
    </source>
</evidence>
<organism evidence="2 3">
    <name type="scientific">Nitrospira defluvii</name>
    <dbReference type="NCBI Taxonomy" id="330214"/>
    <lineage>
        <taxon>Bacteria</taxon>
        <taxon>Pseudomonadati</taxon>
        <taxon>Nitrospirota</taxon>
        <taxon>Nitrospiria</taxon>
        <taxon>Nitrospirales</taxon>
        <taxon>Nitrospiraceae</taxon>
        <taxon>Nitrospira</taxon>
    </lineage>
</organism>
<protein>
    <submittedName>
        <fullName evidence="2">Transposase (C-terminal)</fullName>
    </submittedName>
</protein>
<evidence type="ECO:0000313" key="3">
    <source>
        <dbReference type="Proteomes" id="UP000001660"/>
    </source>
</evidence>
<dbReference type="EMBL" id="FP929003">
    <property type="protein sequence ID" value="CBK40677.1"/>
    <property type="molecule type" value="Genomic_DNA"/>
</dbReference>
<dbReference type="Proteomes" id="UP000001660">
    <property type="component" value="Chromosome"/>
</dbReference>
<name>D8PBR8_9BACT</name>
<dbReference type="AlphaFoldDB" id="D8PBR8"/>
<evidence type="ECO:0000259" key="1">
    <source>
        <dbReference type="PROSITE" id="PS50994"/>
    </source>
</evidence>
<keyword evidence="3" id="KW-1185">Reference proteome</keyword>
<dbReference type="SUPFAM" id="SSF53098">
    <property type="entry name" value="Ribonuclease H-like"/>
    <property type="match status" value="1"/>
</dbReference>
<dbReference type="InterPro" id="IPR012337">
    <property type="entry name" value="RNaseH-like_sf"/>
</dbReference>
<dbReference type="Pfam" id="PF13683">
    <property type="entry name" value="rve_3"/>
    <property type="match status" value="1"/>
</dbReference>
<dbReference type="HOGENOM" id="CLU_027402_31_6_0"/>
<dbReference type="KEGG" id="nde:NIDE0914"/>
<dbReference type="PANTHER" id="PTHR47515:SF1">
    <property type="entry name" value="BLR2054 PROTEIN"/>
    <property type="match status" value="1"/>
</dbReference>
<dbReference type="GO" id="GO:0003676">
    <property type="term" value="F:nucleic acid binding"/>
    <property type="evidence" value="ECO:0007669"/>
    <property type="project" value="InterPro"/>
</dbReference>
<dbReference type="eggNOG" id="COG2801">
    <property type="taxonomic scope" value="Bacteria"/>
</dbReference>
<sequence length="127" mass="14643">MCRILDRVFLTRPLPETLILDNGPEFAGMALDAWAAQHGVHLHFIQPGKPVQNAFIESFNGKFRDECLNEHWFMTLQEAQLVMEAWRREYNEERTHSAIGDVTPQQFIRNHQAGAHRTQDSTTLTVV</sequence>
<dbReference type="InterPro" id="IPR001584">
    <property type="entry name" value="Integrase_cat-core"/>
</dbReference>